<sequence length="294" mass="32455">MLFDVISIGNINIDISFYVDKIPEIDYEVLADLGIFHGGAAANFAVAASRLGLKVGIIGCVGNDYFGKKAIEELEKEGVITNFIKIVNEKLTGMVCVIVEKNGNRRMLAYRGANEYLEKVIDEVVNEIPHCRYIQLCNVNKRVLTKVKEKIKEAKISLDPGGRVVELSLNDLEGIDLLLLNEVECKKLTNMNYKEGAYLLSKYVDIIVVKMGEKGAYLFDGNKEIEMPAIKVNVVDTTGAGDAFNAGFITGLIRGLSLEECLHWGIATASLKIQKKGARNGLPNVNELMKFLSY</sequence>
<evidence type="ECO:0000313" key="6">
    <source>
        <dbReference type="EMBL" id="RZN57839.1"/>
    </source>
</evidence>
<dbReference type="Proteomes" id="UP000317265">
    <property type="component" value="Unassembled WGS sequence"/>
</dbReference>
<accession>A0A523BAH1</accession>
<dbReference type="SUPFAM" id="SSF53613">
    <property type="entry name" value="Ribokinase-like"/>
    <property type="match status" value="1"/>
</dbReference>
<dbReference type="PROSITE" id="PS00584">
    <property type="entry name" value="PFKB_KINASES_2"/>
    <property type="match status" value="1"/>
</dbReference>
<feature type="domain" description="Carbohydrate kinase PfkB" evidence="5">
    <location>
        <begin position="4"/>
        <end position="283"/>
    </location>
</feature>
<reference evidence="7 9" key="1">
    <citation type="journal article" date="2019" name="Nat. Microbiol.">
        <title>Expanding anaerobic alkane metabolism in the domain of Archaea.</title>
        <authorList>
            <person name="Wang Y."/>
            <person name="Wegener G."/>
            <person name="Hou J."/>
            <person name="Wang F."/>
            <person name="Xiao X."/>
        </authorList>
    </citation>
    <scope>NUCLEOTIDE SEQUENCE [LARGE SCALE GENOMIC DNA]</scope>
    <source>
        <strain evidence="7">WYZ-LMO11</strain>
    </source>
</reference>
<comment type="caution">
    <text evidence="7">The sequence shown here is derived from an EMBL/GenBank/DDBJ whole genome shotgun (WGS) entry which is preliminary data.</text>
</comment>
<dbReference type="CDD" id="cd01942">
    <property type="entry name" value="ribokinase_group_A"/>
    <property type="match status" value="1"/>
</dbReference>
<protein>
    <submittedName>
        <fullName evidence="6">Carbohydrate kinase family protein</fullName>
    </submittedName>
</protein>
<dbReference type="Gene3D" id="3.40.1190.20">
    <property type="match status" value="1"/>
</dbReference>
<evidence type="ECO:0000256" key="3">
    <source>
        <dbReference type="ARBA" id="ARBA00022777"/>
    </source>
</evidence>
<dbReference type="EMBL" id="QNVI01000061">
    <property type="protein sequence ID" value="TDA37947.1"/>
    <property type="molecule type" value="Genomic_DNA"/>
</dbReference>
<keyword evidence="3 4" id="KW-0418">Kinase</keyword>
<name>A0A523BAH1_9CREN</name>
<evidence type="ECO:0000313" key="7">
    <source>
        <dbReference type="EMBL" id="TDA37947.1"/>
    </source>
</evidence>
<evidence type="ECO:0000256" key="2">
    <source>
        <dbReference type="ARBA" id="ARBA00022679"/>
    </source>
</evidence>
<evidence type="ECO:0000259" key="5">
    <source>
        <dbReference type="Pfam" id="PF00294"/>
    </source>
</evidence>
<organism evidence="7 9">
    <name type="scientific">Thermoproteota archaeon</name>
    <dbReference type="NCBI Taxonomy" id="2056631"/>
    <lineage>
        <taxon>Archaea</taxon>
        <taxon>Thermoproteota</taxon>
    </lineage>
</organism>
<dbReference type="AlphaFoldDB" id="A0A523BAH1"/>
<evidence type="ECO:0000256" key="4">
    <source>
        <dbReference type="RuleBase" id="RU003704"/>
    </source>
</evidence>
<dbReference type="InterPro" id="IPR011611">
    <property type="entry name" value="PfkB_dom"/>
</dbReference>
<dbReference type="Pfam" id="PF00294">
    <property type="entry name" value="PfkB"/>
    <property type="match status" value="1"/>
</dbReference>
<keyword evidence="2 4" id="KW-0808">Transferase</keyword>
<dbReference type="GO" id="GO:0006796">
    <property type="term" value="P:phosphate-containing compound metabolic process"/>
    <property type="evidence" value="ECO:0007669"/>
    <property type="project" value="UniProtKB-ARBA"/>
</dbReference>
<evidence type="ECO:0000256" key="1">
    <source>
        <dbReference type="ARBA" id="ARBA00010688"/>
    </source>
</evidence>
<dbReference type="PRINTS" id="PR00990">
    <property type="entry name" value="RIBOKINASE"/>
</dbReference>
<dbReference type="Proteomes" id="UP000316080">
    <property type="component" value="Unassembled WGS sequence"/>
</dbReference>
<dbReference type="EMBL" id="RXIH01000001">
    <property type="protein sequence ID" value="RZN57839.1"/>
    <property type="molecule type" value="Genomic_DNA"/>
</dbReference>
<dbReference type="GO" id="GO:0016301">
    <property type="term" value="F:kinase activity"/>
    <property type="evidence" value="ECO:0007669"/>
    <property type="project" value="UniProtKB-KW"/>
</dbReference>
<evidence type="ECO:0000313" key="8">
    <source>
        <dbReference type="Proteomes" id="UP000316080"/>
    </source>
</evidence>
<dbReference type="PANTHER" id="PTHR10584:SF166">
    <property type="entry name" value="RIBOKINASE"/>
    <property type="match status" value="1"/>
</dbReference>
<reference evidence="6 8" key="2">
    <citation type="journal article" date="2019" name="Nat. Microbiol.">
        <title>Wide diversity of methane and short-chain alkane metabolisms in uncultured archaea.</title>
        <authorList>
            <person name="Borrel G."/>
            <person name="Adam P.S."/>
            <person name="McKay L.J."/>
            <person name="Chen L.X."/>
            <person name="Sierra-Garcia I.N."/>
            <person name="Sieber C.M."/>
            <person name="Letourneur Q."/>
            <person name="Ghozlane A."/>
            <person name="Andersen G.L."/>
            <person name="Li W.J."/>
            <person name="Hallam S.J."/>
            <person name="Muyzer G."/>
            <person name="de Oliveira V.M."/>
            <person name="Inskeep W.P."/>
            <person name="Banfield J.F."/>
            <person name="Gribaldo S."/>
        </authorList>
    </citation>
    <scope>NUCLEOTIDE SEQUENCE [LARGE SCALE GENOMIC DNA]</scope>
    <source>
        <strain evidence="6">Verst-YHS</strain>
    </source>
</reference>
<gene>
    <name evidence="7" type="ORF">DSO09_05420</name>
    <name evidence="6" type="ORF">EF809_00055</name>
</gene>
<dbReference type="InterPro" id="IPR002139">
    <property type="entry name" value="Ribo/fructo_kinase"/>
</dbReference>
<evidence type="ECO:0000313" key="9">
    <source>
        <dbReference type="Proteomes" id="UP000317265"/>
    </source>
</evidence>
<proteinExistence type="inferred from homology"/>
<dbReference type="PANTHER" id="PTHR10584">
    <property type="entry name" value="SUGAR KINASE"/>
    <property type="match status" value="1"/>
</dbReference>
<dbReference type="InterPro" id="IPR002173">
    <property type="entry name" value="Carboh/pur_kinase_PfkB_CS"/>
</dbReference>
<dbReference type="InterPro" id="IPR029056">
    <property type="entry name" value="Ribokinase-like"/>
</dbReference>
<comment type="similarity">
    <text evidence="1 4">Belongs to the carbohydrate kinase PfkB family.</text>
</comment>